<proteinExistence type="predicted"/>
<sequence>MAGPLDRHLDEGQVAFIPLEDLGKTGNFEVVAWPNGHGVEPSVLLHAKNGRGQGHVDSEKKVQEIVRQLKELLA</sequence>
<gene>
    <name evidence="1" type="ORF">H310_15200</name>
</gene>
<dbReference type="RefSeq" id="XP_008881407.1">
    <property type="nucleotide sequence ID" value="XM_008883185.1"/>
</dbReference>
<dbReference type="GeneID" id="20092250"/>
<name>A0A024T7U1_9STRA</name>
<evidence type="ECO:0000313" key="1">
    <source>
        <dbReference type="EMBL" id="ETV89963.1"/>
    </source>
</evidence>
<reference evidence="1" key="1">
    <citation type="submission" date="2013-12" db="EMBL/GenBank/DDBJ databases">
        <title>The Genome Sequence of Aphanomyces invadans NJM9701.</title>
        <authorList>
            <consortium name="The Broad Institute Genomics Platform"/>
            <person name="Russ C."/>
            <person name="Tyler B."/>
            <person name="van West P."/>
            <person name="Dieguez-Uribeondo J."/>
            <person name="Young S.K."/>
            <person name="Zeng Q."/>
            <person name="Gargeya S."/>
            <person name="Fitzgerald M."/>
            <person name="Abouelleil A."/>
            <person name="Alvarado L."/>
            <person name="Chapman S.B."/>
            <person name="Gainer-Dewar J."/>
            <person name="Goldberg J."/>
            <person name="Griggs A."/>
            <person name="Gujja S."/>
            <person name="Hansen M."/>
            <person name="Howarth C."/>
            <person name="Imamovic A."/>
            <person name="Ireland A."/>
            <person name="Larimer J."/>
            <person name="McCowan C."/>
            <person name="Murphy C."/>
            <person name="Pearson M."/>
            <person name="Poon T.W."/>
            <person name="Priest M."/>
            <person name="Roberts A."/>
            <person name="Saif S."/>
            <person name="Shea T."/>
            <person name="Sykes S."/>
            <person name="Wortman J."/>
            <person name="Nusbaum C."/>
            <person name="Birren B."/>
        </authorList>
    </citation>
    <scope>NUCLEOTIDE SEQUENCE [LARGE SCALE GENOMIC DNA]</scope>
    <source>
        <strain evidence="1">NJM9701</strain>
    </source>
</reference>
<dbReference type="EMBL" id="KI914167">
    <property type="protein sequence ID" value="ETV89963.1"/>
    <property type="molecule type" value="Genomic_DNA"/>
</dbReference>
<dbReference type="VEuPathDB" id="FungiDB:H310_15200"/>
<dbReference type="Gene3D" id="3.40.30.10">
    <property type="entry name" value="Glutaredoxin"/>
    <property type="match status" value="1"/>
</dbReference>
<dbReference type="AlphaFoldDB" id="A0A024T7U1"/>
<organism evidence="1">
    <name type="scientific">Aphanomyces invadans</name>
    <dbReference type="NCBI Taxonomy" id="157072"/>
    <lineage>
        <taxon>Eukaryota</taxon>
        <taxon>Sar</taxon>
        <taxon>Stramenopiles</taxon>
        <taxon>Oomycota</taxon>
        <taxon>Saprolegniomycetes</taxon>
        <taxon>Saprolegniales</taxon>
        <taxon>Verrucalvaceae</taxon>
        <taxon>Aphanomyces</taxon>
    </lineage>
</organism>
<dbReference type="OrthoDB" id="10383379at2759"/>
<protein>
    <submittedName>
        <fullName evidence="1">Uncharacterized protein</fullName>
    </submittedName>
</protein>
<accession>A0A024T7U1</accession>